<evidence type="ECO:0000259" key="1">
    <source>
        <dbReference type="Pfam" id="PF05175"/>
    </source>
</evidence>
<dbReference type="AlphaFoldDB" id="A0A3G3K344"/>
<keyword evidence="3" id="KW-1185">Reference proteome</keyword>
<dbReference type="Proteomes" id="UP000269097">
    <property type="component" value="Chromosome"/>
</dbReference>
<dbReference type="InterPro" id="IPR050210">
    <property type="entry name" value="tRNA_Adenine-N(6)_MTase"/>
</dbReference>
<sequence length="263" mass="29037">MNEPDVHLQPGERLDHLLTQELKIIQSPEVFSFSMDAVLLARFAGLPPKGKVLDLCTGNGVIPLLLSTRTEASIDGVEIQPRLADMAKRSVALNRLEGKIRILEADLRTWSQEGAVGGAYDAVTVNPPYMPKGTGEHKENPHLAMARHEIGCTLDEVVAACSRAVRKGGRVSVVHRPARLVDILESMRKHRLEPKRIRFVHPRKGSEANMVLVEASKDGRPEVRLLPPLVVYEDGGGYTGELLDVFYGRKTELTDERQTEGEG</sequence>
<dbReference type="KEGG" id="coh:EAV92_19675"/>
<dbReference type="CDD" id="cd02440">
    <property type="entry name" value="AdoMet_MTases"/>
    <property type="match status" value="1"/>
</dbReference>
<dbReference type="EMBL" id="CP033433">
    <property type="protein sequence ID" value="AYQ74591.1"/>
    <property type="molecule type" value="Genomic_DNA"/>
</dbReference>
<proteinExistence type="predicted"/>
<dbReference type="Gene3D" id="3.40.50.150">
    <property type="entry name" value="Vaccinia Virus protein VP39"/>
    <property type="match status" value="1"/>
</dbReference>
<dbReference type="GO" id="GO:0032259">
    <property type="term" value="P:methylation"/>
    <property type="evidence" value="ECO:0007669"/>
    <property type="project" value="UniProtKB-KW"/>
</dbReference>
<dbReference type="InterPro" id="IPR029063">
    <property type="entry name" value="SAM-dependent_MTases_sf"/>
</dbReference>
<organism evidence="2 3">
    <name type="scientific">Cohnella candidum</name>
    <dbReference type="NCBI Taxonomy" id="2674991"/>
    <lineage>
        <taxon>Bacteria</taxon>
        <taxon>Bacillati</taxon>
        <taxon>Bacillota</taxon>
        <taxon>Bacilli</taxon>
        <taxon>Bacillales</taxon>
        <taxon>Paenibacillaceae</taxon>
        <taxon>Cohnella</taxon>
    </lineage>
</organism>
<name>A0A3G3K344_9BACL</name>
<dbReference type="GO" id="GO:0008168">
    <property type="term" value="F:methyltransferase activity"/>
    <property type="evidence" value="ECO:0007669"/>
    <property type="project" value="UniProtKB-KW"/>
</dbReference>
<dbReference type="RefSeq" id="WP_123042672.1">
    <property type="nucleotide sequence ID" value="NZ_CP033433.1"/>
</dbReference>
<dbReference type="PANTHER" id="PTHR47739">
    <property type="entry name" value="TRNA1(VAL) (ADENINE(37)-N6)-METHYLTRANSFERASE"/>
    <property type="match status" value="1"/>
</dbReference>
<dbReference type="Pfam" id="PF05175">
    <property type="entry name" value="MTS"/>
    <property type="match status" value="1"/>
</dbReference>
<evidence type="ECO:0000313" key="2">
    <source>
        <dbReference type="EMBL" id="AYQ74591.1"/>
    </source>
</evidence>
<dbReference type="PANTHER" id="PTHR47739:SF1">
    <property type="entry name" value="TRNA1(VAL) (ADENINE(37)-N6)-METHYLTRANSFERASE"/>
    <property type="match status" value="1"/>
</dbReference>
<dbReference type="InterPro" id="IPR007848">
    <property type="entry name" value="Small_mtfrase_dom"/>
</dbReference>
<evidence type="ECO:0000313" key="3">
    <source>
        <dbReference type="Proteomes" id="UP000269097"/>
    </source>
</evidence>
<protein>
    <submittedName>
        <fullName evidence="2">tRNA1(Val) (Adenine(37)-N6)-methyltransferase</fullName>
    </submittedName>
</protein>
<reference evidence="2 3" key="1">
    <citation type="submission" date="2018-10" db="EMBL/GenBank/DDBJ databases">
        <title>Genome Sequence of Cohnella sp.</title>
        <authorList>
            <person name="Srinivasan S."/>
            <person name="Kim M.K."/>
        </authorList>
    </citation>
    <scope>NUCLEOTIDE SEQUENCE [LARGE SCALE GENOMIC DNA]</scope>
    <source>
        <strain evidence="2 3">18JY8-7</strain>
    </source>
</reference>
<accession>A0A3G3K344</accession>
<keyword evidence="2" id="KW-0489">Methyltransferase</keyword>
<gene>
    <name evidence="2" type="ORF">EAV92_19675</name>
</gene>
<dbReference type="SUPFAM" id="SSF53335">
    <property type="entry name" value="S-adenosyl-L-methionine-dependent methyltransferases"/>
    <property type="match status" value="1"/>
</dbReference>
<feature type="domain" description="Methyltransferase small" evidence="1">
    <location>
        <begin position="22"/>
        <end position="131"/>
    </location>
</feature>
<keyword evidence="2" id="KW-0808">Transferase</keyword>